<dbReference type="Gene3D" id="2.60.200.20">
    <property type="match status" value="1"/>
</dbReference>
<dbReference type="Gene3D" id="3.30.300.170">
    <property type="match status" value="1"/>
</dbReference>
<evidence type="ECO:0000313" key="1">
    <source>
        <dbReference type="EMBL" id="MEO3955918.1"/>
    </source>
</evidence>
<reference evidence="1 2" key="1">
    <citation type="submission" date="2024-05" db="EMBL/GenBank/DDBJ databases">
        <authorList>
            <person name="De Oliveira J.P."/>
            <person name="Noriler S.A."/>
            <person name="De Oliveira A.G."/>
            <person name="Sipoli D.S."/>
        </authorList>
    </citation>
    <scope>NUCLEOTIDE SEQUENCE [LARGE SCALE GENOMIC DNA]</scope>
    <source>
        <strain evidence="1 2">LABIM186</strain>
    </source>
</reference>
<accession>A0ABV0HA57</accession>
<proteinExistence type="predicted"/>
<protein>
    <submittedName>
        <fullName evidence="1">PrgH/EprH family type III secretion apparatus protein</fullName>
    </submittedName>
</protein>
<keyword evidence="2" id="KW-1185">Reference proteome</keyword>
<dbReference type="Proteomes" id="UP001438292">
    <property type="component" value="Unassembled WGS sequence"/>
</dbReference>
<dbReference type="InterPro" id="IPR013387">
    <property type="entry name" value="T3SS_PrgH/EprH"/>
</dbReference>
<dbReference type="EMBL" id="JBDQQU010000013">
    <property type="protein sequence ID" value="MEO3955918.1"/>
    <property type="molecule type" value="Genomic_DNA"/>
</dbReference>
<organism evidence="1 2">
    <name type="scientific">Chromobacterium piscinae</name>
    <dbReference type="NCBI Taxonomy" id="686831"/>
    <lineage>
        <taxon>Bacteria</taxon>
        <taxon>Pseudomonadati</taxon>
        <taxon>Pseudomonadota</taxon>
        <taxon>Betaproteobacteria</taxon>
        <taxon>Neisseriales</taxon>
        <taxon>Chromobacteriaceae</taxon>
        <taxon>Chromobacterium</taxon>
    </lineage>
</organism>
<dbReference type="RefSeq" id="WP_231178824.1">
    <property type="nucleotide sequence ID" value="NZ_JAJNRU010000015.1"/>
</dbReference>
<sequence>MLAEDNHPSETASIVVRLLNSALRGCEFLLRPGRTLFLVGPSEALAEPHQLPELPGDTLYVPLADGGVNFEILIDEDAQIRELGQDEVAEYPAGFNQIIRVGALELALRPQDQTWLPEVLNHPRQTDILPTKPPRRRNRWLAIPALLALLAAAALGFGSYEQWQDSSQRKTTELSALLGNDPQRFQILPGQDGRFYVAAGNERDTAWARQALLRGDDPRASEVITPLRENERIGRWLAGAYPDLAYYCLQLNDPRHPQLWISLQRAALSAEDKMRLAARLVERLPYADKVEIVPVDDAAAAREAEAGLRRLALPFRRKDNPDSVVFAISGSLGDDELQRARQFVDRYYRQWGGRYVQFAIELKDDSLKDRSFMYGNQGYIKLDASHWYFPHTSSTSGE</sequence>
<dbReference type="InterPro" id="IPR019029">
    <property type="entry name" value="T3SS_PrgH/EprH-like"/>
</dbReference>
<dbReference type="Gene3D" id="3.30.70.1770">
    <property type="match status" value="1"/>
</dbReference>
<dbReference type="Gene3D" id="3.30.70.1780">
    <property type="match status" value="1"/>
</dbReference>
<gene>
    <name evidence="1" type="ORF">ABH309_15810</name>
</gene>
<evidence type="ECO:0000313" key="2">
    <source>
        <dbReference type="Proteomes" id="UP001438292"/>
    </source>
</evidence>
<comment type="caution">
    <text evidence="1">The sequence shown here is derived from an EMBL/GenBank/DDBJ whole genome shotgun (WGS) entry which is preliminary data.</text>
</comment>
<name>A0ABV0HA57_9NEIS</name>
<dbReference type="NCBIfam" id="TIGR02554">
    <property type="entry name" value="PrgH"/>
    <property type="match status" value="1"/>
</dbReference>
<dbReference type="Pfam" id="PF09480">
    <property type="entry name" value="PrgH"/>
    <property type="match status" value="1"/>
</dbReference>